<dbReference type="Proteomes" id="UP000004995">
    <property type="component" value="Unassembled WGS sequence"/>
</dbReference>
<name>K4A8E5_SETIT</name>
<organism evidence="4 5">
    <name type="scientific">Setaria italica</name>
    <name type="common">Foxtail millet</name>
    <name type="synonym">Panicum italicum</name>
    <dbReference type="NCBI Taxonomy" id="4555"/>
    <lineage>
        <taxon>Eukaryota</taxon>
        <taxon>Viridiplantae</taxon>
        <taxon>Streptophyta</taxon>
        <taxon>Embryophyta</taxon>
        <taxon>Tracheophyta</taxon>
        <taxon>Spermatophyta</taxon>
        <taxon>Magnoliopsida</taxon>
        <taxon>Liliopsida</taxon>
        <taxon>Poales</taxon>
        <taxon>Poaceae</taxon>
        <taxon>PACMAD clade</taxon>
        <taxon>Panicoideae</taxon>
        <taxon>Panicodae</taxon>
        <taxon>Paniceae</taxon>
        <taxon>Cenchrinae</taxon>
        <taxon>Setaria</taxon>
    </lineage>
</organism>
<evidence type="ECO:0000259" key="3">
    <source>
        <dbReference type="SMART" id="SM00835"/>
    </source>
</evidence>
<evidence type="ECO:0000256" key="2">
    <source>
        <dbReference type="SAM" id="SignalP"/>
    </source>
</evidence>
<dbReference type="OMA" id="DKPMHIG"/>
<dbReference type="STRING" id="4555.K4A8E5"/>
<dbReference type="InterPro" id="IPR050253">
    <property type="entry name" value="Seed_Storage-Functional"/>
</dbReference>
<feature type="domain" description="Cupin type-1" evidence="3">
    <location>
        <begin position="322"/>
        <end position="471"/>
    </location>
</feature>
<dbReference type="PANTHER" id="PTHR31189">
    <property type="entry name" value="OS03G0336100 PROTEIN-RELATED"/>
    <property type="match status" value="1"/>
</dbReference>
<feature type="compositionally biased region" description="Basic and acidic residues" evidence="1">
    <location>
        <begin position="489"/>
        <end position="516"/>
    </location>
</feature>
<dbReference type="KEGG" id="sita:101757292"/>
<dbReference type="CDD" id="cd02245">
    <property type="entry name" value="cupin_7S_vicilin-like_C"/>
    <property type="match status" value="1"/>
</dbReference>
<feature type="region of interest" description="Disordered" evidence="1">
    <location>
        <begin position="35"/>
        <end position="58"/>
    </location>
</feature>
<feature type="chain" id="PRO_5010128599" description="Cupin type-1 domain-containing protein" evidence="2">
    <location>
        <begin position="25"/>
        <end position="526"/>
    </location>
</feature>
<dbReference type="InterPro" id="IPR006045">
    <property type="entry name" value="Cupin_1"/>
</dbReference>
<dbReference type="Gramene" id="KQK90992">
    <property type="protein sequence ID" value="KQK90992"/>
    <property type="gene ID" value="SETIT_035151mg"/>
</dbReference>
<dbReference type="FunCoup" id="K4A8E5">
    <property type="interactions" value="2368"/>
</dbReference>
<feature type="compositionally biased region" description="Basic and acidic residues" evidence="1">
    <location>
        <begin position="35"/>
        <end position="57"/>
    </location>
</feature>
<dbReference type="InterPro" id="IPR011051">
    <property type="entry name" value="RmlC_Cupin_sf"/>
</dbReference>
<keyword evidence="5" id="KW-1185">Reference proteome</keyword>
<dbReference type="InterPro" id="IPR014710">
    <property type="entry name" value="RmlC-like_jellyroll"/>
</dbReference>
<dbReference type="AlphaFoldDB" id="K4A8E5"/>
<dbReference type="GeneID" id="101757292"/>
<evidence type="ECO:0000313" key="5">
    <source>
        <dbReference type="Proteomes" id="UP000004995"/>
    </source>
</evidence>
<evidence type="ECO:0000313" key="4">
    <source>
        <dbReference type="EnsemblPlants" id="KQK90992"/>
    </source>
</evidence>
<feature type="region of interest" description="Disordered" evidence="1">
    <location>
        <begin position="305"/>
        <end position="325"/>
    </location>
</feature>
<accession>K4A8E5</accession>
<proteinExistence type="predicted"/>
<dbReference type="InParanoid" id="K4A8E5"/>
<evidence type="ECO:0000256" key="1">
    <source>
        <dbReference type="SAM" id="MobiDB-lite"/>
    </source>
</evidence>
<dbReference type="CDD" id="cd02244">
    <property type="entry name" value="cupin_7S_vicilin-like_N"/>
    <property type="match status" value="1"/>
</dbReference>
<dbReference type="SUPFAM" id="SSF51182">
    <property type="entry name" value="RmlC-like cupins"/>
    <property type="match status" value="1"/>
</dbReference>
<protein>
    <recommendedName>
        <fullName evidence="3">Cupin type-1 domain-containing protein</fullName>
    </recommendedName>
</protein>
<reference evidence="5" key="1">
    <citation type="journal article" date="2012" name="Nat. Biotechnol.">
        <title>Reference genome sequence of the model plant Setaria.</title>
        <authorList>
            <person name="Bennetzen J.L."/>
            <person name="Schmutz J."/>
            <person name="Wang H."/>
            <person name="Percifield R."/>
            <person name="Hawkins J."/>
            <person name="Pontaroli A.C."/>
            <person name="Estep M."/>
            <person name="Feng L."/>
            <person name="Vaughn J.N."/>
            <person name="Grimwood J."/>
            <person name="Jenkins J."/>
            <person name="Barry K."/>
            <person name="Lindquist E."/>
            <person name="Hellsten U."/>
            <person name="Deshpande S."/>
            <person name="Wang X."/>
            <person name="Wu X."/>
            <person name="Mitros T."/>
            <person name="Triplett J."/>
            <person name="Yang X."/>
            <person name="Ye C.Y."/>
            <person name="Mauro-Herrera M."/>
            <person name="Wang L."/>
            <person name="Li P."/>
            <person name="Sharma M."/>
            <person name="Sharma R."/>
            <person name="Ronald P.C."/>
            <person name="Panaud O."/>
            <person name="Kellogg E.A."/>
            <person name="Brutnell T.P."/>
            <person name="Doust A.N."/>
            <person name="Tuskan G.A."/>
            <person name="Rokhsar D."/>
            <person name="Devos K.M."/>
        </authorList>
    </citation>
    <scope>NUCLEOTIDE SEQUENCE [LARGE SCALE GENOMIC DNA]</scope>
    <source>
        <strain evidence="5">cv. Yugu1</strain>
    </source>
</reference>
<feature type="signal peptide" evidence="2">
    <location>
        <begin position="1"/>
        <end position="24"/>
    </location>
</feature>
<dbReference type="SMART" id="SM00835">
    <property type="entry name" value="Cupin_1"/>
    <property type="match status" value="2"/>
</dbReference>
<dbReference type="EnsemblPlants" id="KQK90992">
    <property type="protein sequence ID" value="KQK90992"/>
    <property type="gene ID" value="SETIT_035151mg"/>
</dbReference>
<reference evidence="4" key="2">
    <citation type="submission" date="2018-08" db="UniProtKB">
        <authorList>
            <consortium name="EnsemblPlants"/>
        </authorList>
    </citation>
    <scope>IDENTIFICATION</scope>
    <source>
        <strain evidence="4">Yugu1</strain>
    </source>
</reference>
<dbReference type="EMBL" id="AGNK02005995">
    <property type="status" value="NOT_ANNOTATED_CDS"/>
    <property type="molecule type" value="Genomic_DNA"/>
</dbReference>
<feature type="region of interest" description="Disordered" evidence="1">
    <location>
        <begin position="486"/>
        <end position="526"/>
    </location>
</feature>
<dbReference type="RefSeq" id="XP_004984460.2">
    <property type="nucleotide sequence ID" value="XM_004984403.2"/>
</dbReference>
<dbReference type="Gene3D" id="2.60.120.10">
    <property type="entry name" value="Jelly Rolls"/>
    <property type="match status" value="2"/>
</dbReference>
<dbReference type="Pfam" id="PF00190">
    <property type="entry name" value="Cupin_1"/>
    <property type="match status" value="2"/>
</dbReference>
<dbReference type="HOGENOM" id="CLU_027536_0_0_1"/>
<dbReference type="eggNOG" id="ENOG502QRZP">
    <property type="taxonomic scope" value="Eukaryota"/>
</dbReference>
<feature type="region of interest" description="Disordered" evidence="1">
    <location>
        <begin position="241"/>
        <end position="282"/>
    </location>
</feature>
<sequence>MGRVAVMAPLLFSLLLLASRCAAAAAPRHDREWGWEEGEGEWRPEKEKEQEEGEGKGKGRGLFVLDRLEKVVESEGGQVRVVRGQPWPPASFACREGLMHLGFITMEPRTLFVPQYLGSNVILFVRRGEVKVGYIYKDELVERKLKMGDVLHIDAGSTFYMVNTGKGQRLQIICSIDASDSLGFGPPYLSFFLGGAGHQASVLAGFEPKTLAMAFNATYDELARVILAQTRGPIVYYTAEEPESGGKEERVQGNGLDKGSRRREAGAWRPGGRGEEDDEAGEDALPTWSWRKLVNRFIGGAGGVTAEANKKDKKKGSAPKPYNLYDSEPGFRNTYGWTIAVDKHDYEPLKHSDIGVYLVNLTAGSMLAPHVNPRATEYGVVLGGEGKIQVVFPNGSLAMSAVVRAGDVFWIPRFFAFCQVAARGGPFEFFGFTTSARRNRPQFLVGATSVLRAMLGPEVAAGFGAREKEFRELVLAQEEALILPSFPDTGKREKEKHGRKGKEEEEHGKGKGRREAPLVIEQVAKE</sequence>
<dbReference type="PANTHER" id="PTHR31189:SF2">
    <property type="entry name" value="RMLC-LIKE CUPINS SUPERFAMILY PROTEIN"/>
    <property type="match status" value="1"/>
</dbReference>
<gene>
    <name evidence="4" type="primary">LOC101757292</name>
</gene>
<keyword evidence="2" id="KW-0732">Signal</keyword>
<feature type="domain" description="Cupin type-1" evidence="3">
    <location>
        <begin position="63"/>
        <end position="223"/>
    </location>
</feature>